<keyword evidence="3" id="KW-0238">DNA-binding</keyword>
<reference evidence="10" key="2">
    <citation type="journal article" date="2023" name="Int. J. Mol. Sci.">
        <title>De Novo Assembly and Annotation of 11 Diverse Shrub Willow (Salix) Genomes Reveals Novel Gene Organization in Sex-Linked Regions.</title>
        <authorList>
            <person name="Hyden B."/>
            <person name="Feng K."/>
            <person name="Yates T.B."/>
            <person name="Jawdy S."/>
            <person name="Cereghino C."/>
            <person name="Smart L.B."/>
            <person name="Muchero W."/>
        </authorList>
    </citation>
    <scope>NUCLEOTIDE SEQUENCE</scope>
    <source>
        <tissue evidence="10">Shoot tip</tissue>
    </source>
</reference>
<keyword evidence="8" id="KW-0812">Transmembrane</keyword>
<evidence type="ECO:0000256" key="4">
    <source>
        <dbReference type="ARBA" id="ARBA00023163"/>
    </source>
</evidence>
<feature type="region of interest" description="Disordered" evidence="7">
    <location>
        <begin position="102"/>
        <end position="124"/>
    </location>
</feature>
<evidence type="ECO:0000256" key="2">
    <source>
        <dbReference type="ARBA" id="ARBA00023015"/>
    </source>
</evidence>
<dbReference type="GO" id="GO:0005673">
    <property type="term" value="C:transcription factor TFIIE complex"/>
    <property type="evidence" value="ECO:0007669"/>
    <property type="project" value="InterPro"/>
</dbReference>
<feature type="compositionally biased region" description="Low complexity" evidence="7">
    <location>
        <begin position="107"/>
        <end position="120"/>
    </location>
</feature>
<proteinExistence type="predicted"/>
<evidence type="ECO:0000256" key="6">
    <source>
        <dbReference type="ARBA" id="ARBA00025581"/>
    </source>
</evidence>
<feature type="domain" description="TFIIE beta" evidence="9">
    <location>
        <begin position="133"/>
        <end position="208"/>
    </location>
</feature>
<keyword evidence="2" id="KW-0805">Transcription regulation</keyword>
<dbReference type="GO" id="GO:0001097">
    <property type="term" value="F:TFIIH-class transcription factor complex binding"/>
    <property type="evidence" value="ECO:0007669"/>
    <property type="project" value="TreeGrafter"/>
</dbReference>
<dbReference type="PANTHER" id="PTHR12716:SF8">
    <property type="entry name" value="TRANSCRIPTION INITIATION FACTOR IIE SUBUNIT BETA"/>
    <property type="match status" value="1"/>
</dbReference>
<evidence type="ECO:0000313" key="11">
    <source>
        <dbReference type="Proteomes" id="UP001151532"/>
    </source>
</evidence>
<keyword evidence="5" id="KW-0539">Nucleus</keyword>
<dbReference type="PANTHER" id="PTHR12716">
    <property type="entry name" value="TRANSCRIPTION INITIATION FACTOR IIE, BETA SUBUNIT"/>
    <property type="match status" value="1"/>
</dbReference>
<feature type="compositionally biased region" description="Basic residues" evidence="7">
    <location>
        <begin position="298"/>
        <end position="312"/>
    </location>
</feature>
<keyword evidence="8" id="KW-1133">Transmembrane helix</keyword>
<organism evidence="10 11">
    <name type="scientific">Salix purpurea</name>
    <name type="common">Purple osier willow</name>
    <dbReference type="NCBI Taxonomy" id="77065"/>
    <lineage>
        <taxon>Eukaryota</taxon>
        <taxon>Viridiplantae</taxon>
        <taxon>Streptophyta</taxon>
        <taxon>Embryophyta</taxon>
        <taxon>Tracheophyta</taxon>
        <taxon>Spermatophyta</taxon>
        <taxon>Magnoliopsida</taxon>
        <taxon>eudicotyledons</taxon>
        <taxon>Gunneridae</taxon>
        <taxon>Pentapetalae</taxon>
        <taxon>rosids</taxon>
        <taxon>fabids</taxon>
        <taxon>Malpighiales</taxon>
        <taxon>Salicaceae</taxon>
        <taxon>Saliceae</taxon>
        <taxon>Salix</taxon>
    </lineage>
</organism>
<evidence type="ECO:0000256" key="3">
    <source>
        <dbReference type="ARBA" id="ARBA00023125"/>
    </source>
</evidence>
<evidence type="ECO:0000256" key="1">
    <source>
        <dbReference type="ARBA" id="ARBA00004123"/>
    </source>
</evidence>
<dbReference type="PROSITE" id="PS51351">
    <property type="entry name" value="TFIIE_BETA_C"/>
    <property type="match status" value="1"/>
</dbReference>
<keyword evidence="4" id="KW-0804">Transcription</keyword>
<keyword evidence="11" id="KW-1185">Reference proteome</keyword>
<dbReference type="GO" id="GO:0006367">
    <property type="term" value="P:transcription initiation at RNA polymerase II promoter"/>
    <property type="evidence" value="ECO:0007669"/>
    <property type="project" value="InterPro"/>
</dbReference>
<feature type="transmembrane region" description="Helical" evidence="8">
    <location>
        <begin position="12"/>
        <end position="32"/>
    </location>
</feature>
<dbReference type="OrthoDB" id="3907302at2759"/>
<comment type="function">
    <text evidence="6">Recruits TFIIH to the initiation complex and stimulates the RNA polymerase II C-terminal domain kinase and DNA-dependent ATPase activities of TFIIH. Both TFIIH and TFIIE are required for promoter clearance by RNA polymerase.</text>
</comment>
<dbReference type="AlphaFoldDB" id="A0A9Q0YW85"/>
<protein>
    <submittedName>
        <fullName evidence="10">TRANSCRIPTION INITIATION FACTOR IIE BETA SUBUNIT</fullName>
    </submittedName>
</protein>
<dbReference type="InterPro" id="IPR003166">
    <property type="entry name" value="TFIIE_bsu_DNA-bd"/>
</dbReference>
<evidence type="ECO:0000256" key="7">
    <source>
        <dbReference type="SAM" id="MobiDB-lite"/>
    </source>
</evidence>
<dbReference type="Proteomes" id="UP001151532">
    <property type="component" value="Chromosome 1"/>
</dbReference>
<reference evidence="10" key="1">
    <citation type="submission" date="2022-11" db="EMBL/GenBank/DDBJ databases">
        <authorList>
            <person name="Hyden B.L."/>
            <person name="Feng K."/>
            <person name="Yates T."/>
            <person name="Jawdy S."/>
            <person name="Smart L.B."/>
            <person name="Muchero W."/>
        </authorList>
    </citation>
    <scope>NUCLEOTIDE SEQUENCE</scope>
    <source>
        <tissue evidence="10">Shoot tip</tissue>
    </source>
</reference>
<dbReference type="InterPro" id="IPR016656">
    <property type="entry name" value="TFIIE-bsu"/>
</dbReference>
<evidence type="ECO:0000259" key="9">
    <source>
        <dbReference type="PROSITE" id="PS51351"/>
    </source>
</evidence>
<name>A0A9Q0YW85_SALPP</name>
<dbReference type="GO" id="GO:0003677">
    <property type="term" value="F:DNA binding"/>
    <property type="evidence" value="ECO:0007669"/>
    <property type="project" value="UniProtKB-KW"/>
</dbReference>
<evidence type="ECO:0000256" key="5">
    <source>
        <dbReference type="ARBA" id="ARBA00023242"/>
    </source>
</evidence>
<evidence type="ECO:0000256" key="8">
    <source>
        <dbReference type="SAM" id="Phobius"/>
    </source>
</evidence>
<gene>
    <name evidence="10" type="ORF">OIU79_008625</name>
</gene>
<accession>A0A9Q0YW85</accession>
<feature type="transmembrane region" description="Helical" evidence="8">
    <location>
        <begin position="38"/>
        <end position="63"/>
    </location>
</feature>
<feature type="region of interest" description="Disordered" evidence="7">
    <location>
        <begin position="279"/>
        <end position="313"/>
    </location>
</feature>
<evidence type="ECO:0000313" key="10">
    <source>
        <dbReference type="EMBL" id="KAJ6712436.1"/>
    </source>
</evidence>
<sequence>MTTATWTRKGGPVNYIFLFTGWVHFTGGIVVIPTNNWVYIYMKFLSAFIIFIAAVDFPSGLFFSKKQQQVEERETLLEAPSLALQNAKMALQEQLDRFKKQQEKCQSTLTTAPPSTSARAPAPPVKFSNDTERLQHINSIRKAPAGAQIKRVIDLLLETRQAFTPEQINDHCYVDMNSNKAVFDSLRNNLKVHYDGKRFSYKSKHDLKDKSQLLVLIRKFPEGIAVIDLKDAYPNVMDDLQALKAVGQIWLLSNFDSQEDIAYPNDPRMDLQKNGMKPATNTAKRRAAAQVQGISTKQKAKKKKHEISKRTKLTNAHLPELFKNLGS</sequence>
<comment type="caution">
    <text evidence="10">The sequence shown here is derived from an EMBL/GenBank/DDBJ whole genome shotgun (WGS) entry which is preliminary data.</text>
</comment>
<dbReference type="InterPro" id="IPR040501">
    <property type="entry name" value="TFA2_Winged_2"/>
</dbReference>
<dbReference type="EMBL" id="JAPFFK010000015">
    <property type="protein sequence ID" value="KAJ6712436.1"/>
    <property type="molecule type" value="Genomic_DNA"/>
</dbReference>
<comment type="subcellular location">
    <subcellularLocation>
        <location evidence="1">Nucleus</location>
    </subcellularLocation>
</comment>
<dbReference type="Pfam" id="PF18121">
    <property type="entry name" value="TFA2_Winged_2"/>
    <property type="match status" value="1"/>
</dbReference>
<keyword evidence="8" id="KW-0472">Membrane</keyword>